<dbReference type="PANTHER" id="PTHR47966:SF51">
    <property type="entry name" value="BETA-SITE APP-CLEAVING ENZYME, ISOFORM A-RELATED"/>
    <property type="match status" value="1"/>
</dbReference>
<dbReference type="CDD" id="cd05471">
    <property type="entry name" value="pepsin_like"/>
    <property type="match status" value="1"/>
</dbReference>
<dbReference type="AlphaFoldDB" id="A0A9N8Z6Y5"/>
<evidence type="ECO:0000256" key="2">
    <source>
        <dbReference type="ARBA" id="ARBA00022750"/>
    </source>
</evidence>
<evidence type="ECO:0000313" key="9">
    <source>
        <dbReference type="EMBL" id="CAG8477547.1"/>
    </source>
</evidence>
<sequence length="406" mass="43991">MTVKFFVLFVFIILPLCVFVNTTPISNPGHLKIRLKRVHTSKIDPGLLSLLKRDPQGKEYLNNVNDIRYTGSIIIGGQNLTIMIDSGSSDLWVPSVFCSTPACTSGTRYDPAKSTTYQTLPAPNNFTLNFGDGAQVDGFKATETVTIGGLSVTQQTFGVLTTFTSNQYRGGGIMGINFRQSTRFNAPGVIQTMKTQKVINKALVGFHFSAPKVNANDVSYITFGDVPNEYANSISYNKVVENRSWIISMSDVQVDGNSLGIKSNVLIDTGSTLNYGLSSQVNTLHQKISGSNFSNDLWWIPCNTKSVVSVVFNGVPYEINPLQLITIKNNSTGLCRSGIQIQPNTNASFWTLGDVFLSNVFTAFDFDNLRIGFATSPNGTGAPGTSPGSGNDNPNNVKKSDANKQG</sequence>
<feature type="disulfide bond" evidence="4">
    <location>
        <begin position="98"/>
        <end position="103"/>
    </location>
</feature>
<keyword evidence="5" id="KW-0645">Protease</keyword>
<feature type="compositionally biased region" description="Low complexity" evidence="6">
    <location>
        <begin position="378"/>
        <end position="391"/>
    </location>
</feature>
<evidence type="ECO:0000256" key="5">
    <source>
        <dbReference type="RuleBase" id="RU000454"/>
    </source>
</evidence>
<reference evidence="9" key="1">
    <citation type="submission" date="2021-06" db="EMBL/GenBank/DDBJ databases">
        <authorList>
            <person name="Kallberg Y."/>
            <person name="Tangrot J."/>
            <person name="Rosling A."/>
        </authorList>
    </citation>
    <scope>NUCLEOTIDE SEQUENCE</scope>
    <source>
        <strain evidence="9">IN212</strain>
    </source>
</reference>
<dbReference type="InterPro" id="IPR001969">
    <property type="entry name" value="Aspartic_peptidase_AS"/>
</dbReference>
<feature type="active site" evidence="3">
    <location>
        <position position="85"/>
    </location>
</feature>
<comment type="caution">
    <text evidence="9">The sequence shown here is derived from an EMBL/GenBank/DDBJ whole genome shotgun (WGS) entry which is preliminary data.</text>
</comment>
<dbReference type="Gene3D" id="2.40.70.10">
    <property type="entry name" value="Acid Proteases"/>
    <property type="match status" value="2"/>
</dbReference>
<evidence type="ECO:0000256" key="4">
    <source>
        <dbReference type="PIRSR" id="PIRSR601461-2"/>
    </source>
</evidence>
<dbReference type="PRINTS" id="PR00792">
    <property type="entry name" value="PEPSIN"/>
</dbReference>
<evidence type="ECO:0000256" key="7">
    <source>
        <dbReference type="SAM" id="SignalP"/>
    </source>
</evidence>
<dbReference type="Proteomes" id="UP000789396">
    <property type="component" value="Unassembled WGS sequence"/>
</dbReference>
<dbReference type="EMBL" id="CAJVPZ010000845">
    <property type="protein sequence ID" value="CAG8477547.1"/>
    <property type="molecule type" value="Genomic_DNA"/>
</dbReference>
<proteinExistence type="inferred from homology"/>
<dbReference type="InterPro" id="IPR033121">
    <property type="entry name" value="PEPTIDASE_A1"/>
</dbReference>
<keyword evidence="2 5" id="KW-0064">Aspartyl protease</keyword>
<feature type="domain" description="Peptidase A1" evidence="8">
    <location>
        <begin position="69"/>
        <end position="374"/>
    </location>
</feature>
<dbReference type="GO" id="GO:0004190">
    <property type="term" value="F:aspartic-type endopeptidase activity"/>
    <property type="evidence" value="ECO:0007669"/>
    <property type="project" value="UniProtKB-KW"/>
</dbReference>
<evidence type="ECO:0000256" key="6">
    <source>
        <dbReference type="SAM" id="MobiDB-lite"/>
    </source>
</evidence>
<dbReference type="SUPFAM" id="SSF50630">
    <property type="entry name" value="Acid proteases"/>
    <property type="match status" value="1"/>
</dbReference>
<evidence type="ECO:0000256" key="3">
    <source>
        <dbReference type="PIRSR" id="PIRSR601461-1"/>
    </source>
</evidence>
<feature type="active site" evidence="3">
    <location>
        <position position="268"/>
    </location>
</feature>
<keyword evidence="10" id="KW-1185">Reference proteome</keyword>
<evidence type="ECO:0000259" key="8">
    <source>
        <dbReference type="PROSITE" id="PS51767"/>
    </source>
</evidence>
<dbReference type="InterPro" id="IPR034164">
    <property type="entry name" value="Pepsin-like_dom"/>
</dbReference>
<dbReference type="PANTHER" id="PTHR47966">
    <property type="entry name" value="BETA-SITE APP-CLEAVING ENZYME, ISOFORM A-RELATED"/>
    <property type="match status" value="1"/>
</dbReference>
<feature type="chain" id="PRO_5040299056" evidence="7">
    <location>
        <begin position="23"/>
        <end position="406"/>
    </location>
</feature>
<dbReference type="InterPro" id="IPR001461">
    <property type="entry name" value="Aspartic_peptidase_A1"/>
</dbReference>
<evidence type="ECO:0000256" key="1">
    <source>
        <dbReference type="ARBA" id="ARBA00007447"/>
    </source>
</evidence>
<keyword evidence="5" id="KW-0378">Hydrolase</keyword>
<keyword evidence="4" id="KW-1015">Disulfide bond</keyword>
<feature type="region of interest" description="Disordered" evidence="6">
    <location>
        <begin position="378"/>
        <end position="406"/>
    </location>
</feature>
<protein>
    <submittedName>
        <fullName evidence="9">443_t:CDS:1</fullName>
    </submittedName>
</protein>
<evidence type="ECO:0000313" key="10">
    <source>
        <dbReference type="Proteomes" id="UP000789396"/>
    </source>
</evidence>
<dbReference type="InterPro" id="IPR021109">
    <property type="entry name" value="Peptidase_aspartic_dom_sf"/>
</dbReference>
<organism evidence="9 10">
    <name type="scientific">Racocetra fulgida</name>
    <dbReference type="NCBI Taxonomy" id="60492"/>
    <lineage>
        <taxon>Eukaryota</taxon>
        <taxon>Fungi</taxon>
        <taxon>Fungi incertae sedis</taxon>
        <taxon>Mucoromycota</taxon>
        <taxon>Glomeromycotina</taxon>
        <taxon>Glomeromycetes</taxon>
        <taxon>Diversisporales</taxon>
        <taxon>Gigasporaceae</taxon>
        <taxon>Racocetra</taxon>
    </lineage>
</organism>
<accession>A0A9N8Z6Y5</accession>
<dbReference type="OrthoDB" id="15189at2759"/>
<comment type="similarity">
    <text evidence="1 5">Belongs to the peptidase A1 family.</text>
</comment>
<feature type="signal peptide" evidence="7">
    <location>
        <begin position="1"/>
        <end position="22"/>
    </location>
</feature>
<dbReference type="PROSITE" id="PS00141">
    <property type="entry name" value="ASP_PROTEASE"/>
    <property type="match status" value="2"/>
</dbReference>
<dbReference type="PROSITE" id="PS51767">
    <property type="entry name" value="PEPTIDASE_A1"/>
    <property type="match status" value="1"/>
</dbReference>
<name>A0A9N8Z6Y5_9GLOM</name>
<dbReference type="GO" id="GO:0006508">
    <property type="term" value="P:proteolysis"/>
    <property type="evidence" value="ECO:0007669"/>
    <property type="project" value="UniProtKB-KW"/>
</dbReference>
<gene>
    <name evidence="9" type="ORF">RFULGI_LOCUS1393</name>
</gene>
<dbReference type="Pfam" id="PF00026">
    <property type="entry name" value="Asp"/>
    <property type="match status" value="1"/>
</dbReference>
<keyword evidence="7" id="KW-0732">Signal</keyword>